<comment type="caution">
    <text evidence="8">Lacks conserved residue(s) required for the propagation of feature annotation.</text>
</comment>
<evidence type="ECO:0000313" key="10">
    <source>
        <dbReference type="Proteomes" id="UP000290809"/>
    </source>
</evidence>
<keyword evidence="8" id="KW-0375">Hydrogen ion transport</keyword>
<comment type="caution">
    <text evidence="9">The sequence shown here is derived from an EMBL/GenBank/DDBJ whole genome shotgun (WGS) entry which is preliminary data.</text>
</comment>
<dbReference type="PANTHER" id="PTHR11629:SF63">
    <property type="entry name" value="V-TYPE PROTON ATPASE SUBUNIT A"/>
    <property type="match status" value="1"/>
</dbReference>
<comment type="function">
    <text evidence="8">Essential component of the vacuolar proton pump (V-ATPase), a multimeric enzyme that catalyzes the translocation of protons across the membranes. Required for assembly and activity of the V-ATPase.</text>
</comment>
<gene>
    <name evidence="9" type="ORF">DC041_0000412</name>
</gene>
<protein>
    <recommendedName>
        <fullName evidence="8">V-type proton ATPase subunit a</fullName>
    </recommendedName>
</protein>
<comment type="similarity">
    <text evidence="2 8">Belongs to the V-ATPase 116 kDa subunit family.</text>
</comment>
<evidence type="ECO:0000256" key="2">
    <source>
        <dbReference type="ARBA" id="ARBA00009904"/>
    </source>
</evidence>
<evidence type="ECO:0000256" key="7">
    <source>
        <dbReference type="ARBA" id="ARBA00023136"/>
    </source>
</evidence>
<evidence type="ECO:0000313" key="9">
    <source>
        <dbReference type="EMBL" id="RTG90757.1"/>
    </source>
</evidence>
<dbReference type="GO" id="GO:0051117">
    <property type="term" value="F:ATPase binding"/>
    <property type="evidence" value="ECO:0007669"/>
    <property type="project" value="TreeGrafter"/>
</dbReference>
<dbReference type="GO" id="GO:0033179">
    <property type="term" value="C:proton-transporting V-type ATPase, V0 domain"/>
    <property type="evidence" value="ECO:0007669"/>
    <property type="project" value="InterPro"/>
</dbReference>
<dbReference type="Proteomes" id="UP000290809">
    <property type="component" value="Unassembled WGS sequence"/>
</dbReference>
<organism evidence="9 10">
    <name type="scientific">Schistosoma bovis</name>
    <name type="common">Blood fluke</name>
    <dbReference type="NCBI Taxonomy" id="6184"/>
    <lineage>
        <taxon>Eukaryota</taxon>
        <taxon>Metazoa</taxon>
        <taxon>Spiralia</taxon>
        <taxon>Lophotrochozoa</taxon>
        <taxon>Platyhelminthes</taxon>
        <taxon>Trematoda</taxon>
        <taxon>Digenea</taxon>
        <taxon>Strigeidida</taxon>
        <taxon>Schistosomatoidea</taxon>
        <taxon>Schistosomatidae</taxon>
        <taxon>Schistosoma</taxon>
    </lineage>
</organism>
<evidence type="ECO:0000256" key="1">
    <source>
        <dbReference type="ARBA" id="ARBA00004141"/>
    </source>
</evidence>
<keyword evidence="6 8" id="KW-0406">Ion transport</keyword>
<dbReference type="GO" id="GO:0016471">
    <property type="term" value="C:vacuolar proton-transporting V-type ATPase complex"/>
    <property type="evidence" value="ECO:0007669"/>
    <property type="project" value="TreeGrafter"/>
</dbReference>
<keyword evidence="4 8" id="KW-0812">Transmembrane</keyword>
<evidence type="ECO:0000256" key="8">
    <source>
        <dbReference type="RuleBase" id="RU361189"/>
    </source>
</evidence>
<dbReference type="PANTHER" id="PTHR11629">
    <property type="entry name" value="VACUOLAR PROTON ATPASES"/>
    <property type="match status" value="1"/>
</dbReference>
<dbReference type="AlphaFoldDB" id="A0A430QSY5"/>
<evidence type="ECO:0000256" key="5">
    <source>
        <dbReference type="ARBA" id="ARBA00022989"/>
    </source>
</evidence>
<evidence type="ECO:0000256" key="3">
    <source>
        <dbReference type="ARBA" id="ARBA00022448"/>
    </source>
</evidence>
<evidence type="ECO:0000256" key="6">
    <source>
        <dbReference type="ARBA" id="ARBA00023065"/>
    </source>
</evidence>
<dbReference type="GO" id="GO:0046961">
    <property type="term" value="F:proton-transporting ATPase activity, rotational mechanism"/>
    <property type="evidence" value="ECO:0007669"/>
    <property type="project" value="InterPro"/>
</dbReference>
<sequence>MRHRAIMKNRHYVDPDASVHVVIGGVTNPNMDDSFIGDNNGIMYSDMSPLHRSSSEKRSKVSLISQTDSPSSHEVHKVRIFKKNTFLPISLLTLSCFCYLFKKLFNETNKNYYEARGPAIHPDVSTKSSEKIALDGNGLGDGSGIGSMDMPVESFIFNSSCSELSEVLWSMVMRMGLRISGLYGGVVLAFIFAFWAVLTVSILLCMEGLSAFLHTLRLHW</sequence>
<accession>A0A430QSY5</accession>
<keyword evidence="5 8" id="KW-1133">Transmembrane helix</keyword>
<name>A0A430QSY5_SCHBO</name>
<dbReference type="InterPro" id="IPR002490">
    <property type="entry name" value="V-ATPase_116kDa_su"/>
</dbReference>
<dbReference type="GO" id="GO:0005886">
    <property type="term" value="C:plasma membrane"/>
    <property type="evidence" value="ECO:0007669"/>
    <property type="project" value="TreeGrafter"/>
</dbReference>
<reference evidence="9 10" key="1">
    <citation type="journal article" date="2019" name="PLoS Pathog.">
        <title>Genome sequence of the bovine parasite Schistosoma bovis Tanzania.</title>
        <authorList>
            <person name="Oey H."/>
            <person name="Zakrzewski M."/>
            <person name="Gobert G."/>
            <person name="Gravermann K."/>
            <person name="Stoye J."/>
            <person name="Jones M."/>
            <person name="Mcmanus D."/>
            <person name="Krause L."/>
        </authorList>
    </citation>
    <scope>NUCLEOTIDE SEQUENCE [LARGE SCALE GENOMIC DNA]</scope>
    <source>
        <strain evidence="9 10">TAN1997</strain>
    </source>
</reference>
<dbReference type="GO" id="GO:0007035">
    <property type="term" value="P:vacuolar acidification"/>
    <property type="evidence" value="ECO:0007669"/>
    <property type="project" value="TreeGrafter"/>
</dbReference>
<dbReference type="Pfam" id="PF01496">
    <property type="entry name" value="V_ATPase_I"/>
    <property type="match status" value="1"/>
</dbReference>
<dbReference type="STRING" id="6184.A0A430QSY5"/>
<proteinExistence type="inferred from homology"/>
<feature type="transmembrane region" description="Helical" evidence="8">
    <location>
        <begin position="182"/>
        <end position="206"/>
    </location>
</feature>
<dbReference type="EMBL" id="QMKO01001357">
    <property type="protein sequence ID" value="RTG90757.1"/>
    <property type="molecule type" value="Genomic_DNA"/>
</dbReference>
<comment type="subcellular location">
    <subcellularLocation>
        <location evidence="1">Membrane</location>
        <topology evidence="1">Multi-pass membrane protein</topology>
    </subcellularLocation>
</comment>
<keyword evidence="10" id="KW-1185">Reference proteome</keyword>
<keyword evidence="7 8" id="KW-0472">Membrane</keyword>
<keyword evidence="3 8" id="KW-0813">Transport</keyword>
<evidence type="ECO:0000256" key="4">
    <source>
        <dbReference type="ARBA" id="ARBA00022692"/>
    </source>
</evidence>